<keyword evidence="3" id="KW-1185">Reference proteome</keyword>
<feature type="region of interest" description="Disordered" evidence="1">
    <location>
        <begin position="1"/>
        <end position="50"/>
    </location>
</feature>
<name>A0A4P9Y2G0_9FUNG</name>
<evidence type="ECO:0000313" key="2">
    <source>
        <dbReference type="EMBL" id="RKP12963.1"/>
    </source>
</evidence>
<gene>
    <name evidence="2" type="ORF">BJ684DRAFT_10759</name>
</gene>
<dbReference type="OrthoDB" id="9991317at2759"/>
<dbReference type="InterPro" id="IPR019734">
    <property type="entry name" value="TPR_rpt"/>
</dbReference>
<dbReference type="Gene3D" id="1.25.40.10">
    <property type="entry name" value="Tetratricopeptide repeat domain"/>
    <property type="match status" value="2"/>
</dbReference>
<proteinExistence type="predicted"/>
<dbReference type="InterPro" id="IPR039340">
    <property type="entry name" value="Tfc4/TFIIIC-102/Sfc4"/>
</dbReference>
<organism evidence="2 3">
    <name type="scientific">Piptocephalis cylindrospora</name>
    <dbReference type="NCBI Taxonomy" id="1907219"/>
    <lineage>
        <taxon>Eukaryota</taxon>
        <taxon>Fungi</taxon>
        <taxon>Fungi incertae sedis</taxon>
        <taxon>Zoopagomycota</taxon>
        <taxon>Zoopagomycotina</taxon>
        <taxon>Zoopagomycetes</taxon>
        <taxon>Zoopagales</taxon>
        <taxon>Piptocephalidaceae</taxon>
        <taxon>Piptocephalis</taxon>
    </lineage>
</organism>
<evidence type="ECO:0000313" key="3">
    <source>
        <dbReference type="Proteomes" id="UP000267251"/>
    </source>
</evidence>
<dbReference type="PANTHER" id="PTHR23082:SF0">
    <property type="entry name" value="GENERAL TRANSCRIPTION FACTOR 3C POLYPEPTIDE 3"/>
    <property type="match status" value="1"/>
</dbReference>
<dbReference type="SUPFAM" id="SSF48452">
    <property type="entry name" value="TPR-like"/>
    <property type="match status" value="3"/>
</dbReference>
<protein>
    <submittedName>
        <fullName evidence="2">Uncharacterized protein</fullName>
    </submittedName>
</protein>
<dbReference type="AlphaFoldDB" id="A0A4P9Y2G0"/>
<feature type="compositionally biased region" description="Basic and acidic residues" evidence="1">
    <location>
        <begin position="502"/>
        <end position="511"/>
    </location>
</feature>
<dbReference type="Pfam" id="PF13176">
    <property type="entry name" value="TPR_7"/>
    <property type="match status" value="1"/>
</dbReference>
<sequence>MREQDPRVSTVTPPRPDPLDPQDPPLPTDTAIEEEEETEEWSRSSRRAGELDVARDTGAAIDDADQSALNNFTQALRAASGLGKTKSRMTRADLAETPEVLALLARANAHYVAGRESEAIQLLKHVIRTDPAVARAWLTLAMIYDTRGDADSAAIMRFCAADNARDPDLWCDLAQEMLDRDNIPRAIHCYSRAIGIRKNDVGILRARTQLYAQQGRILPLLGGYQMILRLCPQDKDLLSHFVDLAMAHSQHHKIIDVYSHFMDMSLPPEGPKEPYVFGWHEVNILAELLISQEKFASALHIIKVGVRRLQRRGQDPSWDAVPGDLEYDVLSGSGHPLPLDLRVKVIVCRLHAGEASIAKMHLNHIMQADMQGSETAFHAAGQACLSSGLAETAMEIFQGLSRLDPRLNWARLTDYFPGMKRPLPCFLTVMIQRYPEDLEAKERLAKVYEALGRKDDAIRVLFDVSTARLKLKTDESMQKFLRDERRKVEGARGSARPRKRRMGSDISRDQPGRSGDLFTEDPRGRVMYQNRNSQFYLRARMEARQRVESESQRIAQGNFKVLDLIGEKPPEDLTQEELAQLIHTYRELLEDFCQESPYFSLVRMRLLQDVGAERGKVAANRERKRQALELFRGKGVDVWFHLFLRSASLLHRVGQYEEAMDVLRQAEKCYAFDRDPDRFMSLQLVISAMALDAQDYERVFDVMRKVFSRLRPDDRAYRLYILLLGTVGRSRPDLIGAFASSRAHKFFRRETRRMDKDVEDRQRAGQPAQSSPALLSLYGHVSGCARTYRSSIAYYLRATTIQPADPIVHLSLGISYLSRALQRTTADRQTEVLWGFSYINRYVEARSAEGSSQRPGRKGVWAQETHYNLARAFHHLGLVQLAIPHYEKVLALPSAWSDSNSMGDDEGEDPTDLSFEAAYNLSLIHQNSGSPLLAASILDKYCIV</sequence>
<feature type="compositionally biased region" description="Basic and acidic residues" evidence="1">
    <location>
        <begin position="40"/>
        <end position="50"/>
    </location>
</feature>
<dbReference type="PANTHER" id="PTHR23082">
    <property type="entry name" value="TRANSCRIPTION INITIATION FACTOR IIIC TFIIIC , POLYPEPTIDE 3-RELATED"/>
    <property type="match status" value="1"/>
</dbReference>
<dbReference type="SMART" id="SM00028">
    <property type="entry name" value="TPR"/>
    <property type="match status" value="4"/>
</dbReference>
<dbReference type="Pfam" id="PF13432">
    <property type="entry name" value="TPR_16"/>
    <property type="match status" value="1"/>
</dbReference>
<dbReference type="Proteomes" id="UP000267251">
    <property type="component" value="Unassembled WGS sequence"/>
</dbReference>
<reference evidence="3" key="1">
    <citation type="journal article" date="2018" name="Nat. Microbiol.">
        <title>Leveraging single-cell genomics to expand the fungal tree of life.</title>
        <authorList>
            <person name="Ahrendt S.R."/>
            <person name="Quandt C.A."/>
            <person name="Ciobanu D."/>
            <person name="Clum A."/>
            <person name="Salamov A."/>
            <person name="Andreopoulos B."/>
            <person name="Cheng J.F."/>
            <person name="Woyke T."/>
            <person name="Pelin A."/>
            <person name="Henrissat B."/>
            <person name="Reynolds N.K."/>
            <person name="Benny G.L."/>
            <person name="Smith M.E."/>
            <person name="James T.Y."/>
            <person name="Grigoriev I.V."/>
        </authorList>
    </citation>
    <scope>NUCLEOTIDE SEQUENCE [LARGE SCALE GENOMIC DNA]</scope>
</reference>
<dbReference type="GO" id="GO:0006383">
    <property type="term" value="P:transcription by RNA polymerase III"/>
    <property type="evidence" value="ECO:0007669"/>
    <property type="project" value="InterPro"/>
</dbReference>
<feature type="compositionally biased region" description="Pro residues" evidence="1">
    <location>
        <begin position="13"/>
        <end position="27"/>
    </location>
</feature>
<dbReference type="InterPro" id="IPR011990">
    <property type="entry name" value="TPR-like_helical_dom_sf"/>
</dbReference>
<feature type="region of interest" description="Disordered" evidence="1">
    <location>
        <begin position="484"/>
        <end position="523"/>
    </location>
</feature>
<accession>A0A4P9Y2G0</accession>
<evidence type="ECO:0000256" key="1">
    <source>
        <dbReference type="SAM" id="MobiDB-lite"/>
    </source>
</evidence>
<dbReference type="GO" id="GO:0000127">
    <property type="term" value="C:transcription factor TFIIIC complex"/>
    <property type="evidence" value="ECO:0007669"/>
    <property type="project" value="TreeGrafter"/>
</dbReference>
<dbReference type="EMBL" id="KZ988149">
    <property type="protein sequence ID" value="RKP12963.1"/>
    <property type="molecule type" value="Genomic_DNA"/>
</dbReference>